<feature type="compositionally biased region" description="Basic and acidic residues" evidence="5">
    <location>
        <begin position="765"/>
        <end position="788"/>
    </location>
</feature>
<dbReference type="GO" id="GO:0005886">
    <property type="term" value="C:plasma membrane"/>
    <property type="evidence" value="ECO:0000318"/>
    <property type="project" value="GO_Central"/>
</dbReference>
<feature type="region of interest" description="Disordered" evidence="5">
    <location>
        <begin position="564"/>
        <end position="583"/>
    </location>
</feature>
<feature type="compositionally biased region" description="Basic and acidic residues" evidence="5">
    <location>
        <begin position="718"/>
        <end position="738"/>
    </location>
</feature>
<proteinExistence type="evidence at protein level"/>
<feature type="domain" description="LIM zinc-binding" evidence="6">
    <location>
        <begin position="799"/>
        <end position="861"/>
    </location>
</feature>
<feature type="region of interest" description="Disordered" evidence="5">
    <location>
        <begin position="765"/>
        <end position="791"/>
    </location>
</feature>
<feature type="compositionally biased region" description="Low complexity" evidence="5">
    <location>
        <begin position="870"/>
        <end position="881"/>
    </location>
</feature>
<dbReference type="SMR" id="A0A061AD47"/>
<dbReference type="GO" id="GO:0051015">
    <property type="term" value="F:actin filament binding"/>
    <property type="evidence" value="ECO:0000318"/>
    <property type="project" value="GO_Central"/>
</dbReference>
<dbReference type="Reactome" id="R-CEL-983231">
    <property type="pathway name" value="Factors involved in megakaryocyte development and platelet production"/>
</dbReference>
<accession>A0A061AD47</accession>
<keyword evidence="2 4" id="KW-0862">Zinc</keyword>
<dbReference type="FunCoup" id="A0A061AD47">
    <property type="interactions" value="1"/>
</dbReference>
<dbReference type="Gene3D" id="2.10.110.10">
    <property type="entry name" value="Cysteine Rich Protein"/>
    <property type="match status" value="2"/>
</dbReference>
<feature type="region of interest" description="Disordered" evidence="5">
    <location>
        <begin position="870"/>
        <end position="891"/>
    </location>
</feature>
<dbReference type="PROSITE" id="PS00478">
    <property type="entry name" value="LIM_DOMAIN_1"/>
    <property type="match status" value="2"/>
</dbReference>
<dbReference type="Pfam" id="PF00412">
    <property type="entry name" value="LIM"/>
    <property type="match status" value="2"/>
</dbReference>
<dbReference type="CTD" id="178388"/>
<sequence length="891" mass="100577">MTEEEDPYALSSSESEDEAPKKPIKIEGRSGDLKQLREALSDQTKSALFENKGPVKDEAREEELAALKAGNQELKKMKKDFETGAVHNIENEDDETKIARLEERQKLTEIGQEKFSKFKTKFENIDSTMDEDLEQKLKRMQKEQIGGVGKETLASAKERFEKGESDIVVEKTAVDIERSADLSKMKAAFQEVKQEEKKNCCICDKVVYPVEKVLANKNLYHIQCFKCCKCAKKLTPTNFNSHEGKLLCKVHMLEVFHPEIAHTMDPQNTEEDEHAASDEEEFAVSSKPKQLQGVVKSGGGGVHDELAQLKSLREKKGDFESSCKEVDNVEKKTQIEKDLLAAGKVKANAEKFISGAALENSDDESESADRDPNIIRGSKKAEKVELNFENVGDIKNKWKEGNVETAEAKEAAERKELEALKGGVSVKDRFKERGDNDEQVVERSWNKDELSTSAAAEARKSFMAGSAYDAANPVEKTVKDLDDLKFGQLKGFKDKFEKGEEGVEVQKTQVDLGEGVQLGNIKATFEKGNAVDESEMTAEERAELKKREIEAEFQRYKLARKSAKAQEEVVGEEEANKGYNPLDVEVKMAGKAREKFRQIDASGASPVLPQQSKKSTEPSKWDKKDDKPVAEVINRRNTDEQEPEEEEDDAFDVKNLMNKFKNIGDSGNQKTQNTEHRAELEALKCAAKDFKAKFENAGEADADAAVVEAKRQQMEEEFEAMKREREEAQKRLEEERLAEASASQGNEARDEDVAIKAEHASKMAAKWEKIQQKEAKKAEKGKMPEKKTGNGRFCLPPPDKCSLCTKNVYRAEQFQCFGLLYHVNCFRCIDCKQALRVEKAHRCQQSGDLYCRVHFKLMEENRSRKMLSLEENNNNNEMETAQVEEEEVSDI</sequence>
<dbReference type="Bgee" id="WBGene00013289">
    <property type="expression patterns" value="Expressed in pharyngeal muscle cell (C elegans) and 3 other cell types or tissues"/>
</dbReference>
<feature type="region of interest" description="Disordered" evidence="5">
    <location>
        <begin position="358"/>
        <end position="379"/>
    </location>
</feature>
<dbReference type="GeneID" id="178388"/>
<evidence type="ECO:0000256" key="3">
    <source>
        <dbReference type="ARBA" id="ARBA00023038"/>
    </source>
</evidence>
<feature type="compositionally biased region" description="Acidic residues" evidence="5">
    <location>
        <begin position="640"/>
        <end position="650"/>
    </location>
</feature>
<organism evidence="7 8">
    <name type="scientific">Caenorhabditis elegans</name>
    <dbReference type="NCBI Taxonomy" id="6239"/>
    <lineage>
        <taxon>Eukaryota</taxon>
        <taxon>Metazoa</taxon>
        <taxon>Ecdysozoa</taxon>
        <taxon>Nematoda</taxon>
        <taxon>Chromadorea</taxon>
        <taxon>Rhabditida</taxon>
        <taxon>Rhabditina</taxon>
        <taxon>Rhabditomorpha</taxon>
        <taxon>Rhabditoidea</taxon>
        <taxon>Rhabditidae</taxon>
        <taxon>Peloderinae</taxon>
        <taxon>Caenorhabditis</taxon>
    </lineage>
</organism>
<dbReference type="STRING" id="6239.Y57G11A.1e.1"/>
<dbReference type="InterPro" id="IPR001781">
    <property type="entry name" value="Znf_LIM"/>
</dbReference>
<keyword evidence="3 4" id="KW-0440">LIM domain</keyword>
<evidence type="ECO:0000256" key="1">
    <source>
        <dbReference type="ARBA" id="ARBA00022723"/>
    </source>
</evidence>
<dbReference type="GO" id="GO:0046872">
    <property type="term" value="F:metal ion binding"/>
    <property type="evidence" value="ECO:0007669"/>
    <property type="project" value="UniProtKB-KW"/>
</dbReference>
<evidence type="ECO:0000256" key="4">
    <source>
        <dbReference type="PROSITE-ProRule" id="PRU00125"/>
    </source>
</evidence>
<keyword evidence="1 4" id="KW-0479">Metal-binding</keyword>
<feature type="region of interest" description="Disordered" evidence="5">
    <location>
        <begin position="1"/>
        <end position="32"/>
    </location>
</feature>
<feature type="domain" description="LIM zinc-binding" evidence="6">
    <location>
        <begin position="198"/>
        <end position="258"/>
    </location>
</feature>
<dbReference type="CDD" id="cd09358">
    <property type="entry name" value="LIM_Mical_like"/>
    <property type="match status" value="1"/>
</dbReference>
<dbReference type="SMART" id="SM00132">
    <property type="entry name" value="LIM"/>
    <property type="match status" value="2"/>
</dbReference>
<feature type="compositionally biased region" description="Basic and acidic residues" evidence="5">
    <location>
        <begin position="18"/>
        <end position="32"/>
    </location>
</feature>
<feature type="region of interest" description="Disordered" evidence="5">
    <location>
        <begin position="718"/>
        <end position="752"/>
    </location>
</feature>
<dbReference type="ExpressionAtlas" id="A0A061AD47">
    <property type="expression patterns" value="baseline and differential"/>
</dbReference>
<dbReference type="WormBase" id="Y57G11A.1e">
    <property type="protein sequence ID" value="CE49961"/>
    <property type="gene ID" value="WBGene00013289"/>
    <property type="gene designation" value="tag-273"/>
</dbReference>
<dbReference type="PeptideAtlas" id="A0A061AD47"/>
<feature type="compositionally biased region" description="Basic and acidic residues" evidence="5">
    <location>
        <begin position="367"/>
        <end position="379"/>
    </location>
</feature>
<evidence type="ECO:0000313" key="8">
    <source>
        <dbReference type="Proteomes" id="UP000001940"/>
    </source>
</evidence>
<name>A0A061AD47_CAEEL</name>
<evidence type="ECO:0000256" key="2">
    <source>
        <dbReference type="ARBA" id="ARBA00022833"/>
    </source>
</evidence>
<keyword evidence="8" id="KW-1185">Reference proteome</keyword>
<dbReference type="OrthoDB" id="1679758at2759"/>
<dbReference type="OMA" id="KGDWENS"/>
<protein>
    <submittedName>
        <fullName evidence="7">LIM zinc-binding domain-containing protein</fullName>
    </submittedName>
</protein>
<dbReference type="SUPFAM" id="SSF57716">
    <property type="entry name" value="Glucocorticoid receptor-like (DNA-binding domain)"/>
    <property type="match status" value="2"/>
</dbReference>
<dbReference type="PROSITE" id="PS50023">
    <property type="entry name" value="LIM_DOMAIN_2"/>
    <property type="match status" value="2"/>
</dbReference>
<evidence type="ECO:0007829" key="10">
    <source>
        <dbReference type="PeptideAtlas" id="A0A061AD47"/>
    </source>
</evidence>
<dbReference type="AlphaFoldDB" id="A0A061AD47"/>
<dbReference type="Proteomes" id="UP000001940">
    <property type="component" value="Chromosome IV"/>
</dbReference>
<reference evidence="7 8" key="1">
    <citation type="journal article" date="1998" name="Science">
        <title>Genome sequence of the nematode C. elegans: a platform for investigating biology.</title>
        <authorList>
            <consortium name="The C. elegans sequencing consortium"/>
            <person name="Sulson J.E."/>
            <person name="Waterston R."/>
        </authorList>
    </citation>
    <scope>NUCLEOTIDE SEQUENCE [LARGE SCALE GENOMIC DNA]</scope>
    <source>
        <strain evidence="7 8">Bristol N2</strain>
    </source>
</reference>
<feature type="compositionally biased region" description="Acidic residues" evidence="5">
    <location>
        <begin position="882"/>
        <end position="891"/>
    </location>
</feature>
<dbReference type="RefSeq" id="NP_001294000.1">
    <property type="nucleotide sequence ID" value="NM_001307071.3"/>
</dbReference>
<evidence type="ECO:0000259" key="6">
    <source>
        <dbReference type="PROSITE" id="PS50023"/>
    </source>
</evidence>
<dbReference type="GO" id="GO:0051017">
    <property type="term" value="P:actin filament bundle assembly"/>
    <property type="evidence" value="ECO:0000318"/>
    <property type="project" value="GO_Central"/>
</dbReference>
<feature type="compositionally biased region" description="Basic and acidic residues" evidence="5">
    <location>
        <begin position="614"/>
        <end position="639"/>
    </location>
</feature>
<dbReference type="InParanoid" id="A0A061AD47"/>
<dbReference type="PANTHER" id="PTHR24206">
    <property type="entry name" value="OS06G0237300 PROTEIN"/>
    <property type="match status" value="1"/>
</dbReference>
<feature type="region of interest" description="Disordered" evidence="5">
    <location>
        <begin position="597"/>
        <end position="676"/>
    </location>
</feature>
<evidence type="ECO:0000313" key="9">
    <source>
        <dbReference type="WormBase" id="Y57G11A.1e"/>
    </source>
</evidence>
<dbReference type="AGR" id="WB:WBGene00013289"/>
<evidence type="ECO:0000313" key="7">
    <source>
        <dbReference type="EMBL" id="CDR32783.1"/>
    </source>
</evidence>
<keyword evidence="10" id="KW-1267">Proteomics identification</keyword>
<dbReference type="GO" id="GO:0015629">
    <property type="term" value="C:actin cytoskeleton"/>
    <property type="evidence" value="ECO:0000318"/>
    <property type="project" value="GO_Central"/>
</dbReference>
<evidence type="ECO:0000256" key="5">
    <source>
        <dbReference type="SAM" id="MobiDB-lite"/>
    </source>
</evidence>
<gene>
    <name evidence="7 9" type="primary">tag-273</name>
    <name evidence="7" type="ORF">CELE_Y57G11A.1</name>
    <name evidence="9" type="ORF">Y57G11A.1</name>
</gene>
<dbReference type="EMBL" id="BX284604">
    <property type="protein sequence ID" value="CDR32783.1"/>
    <property type="molecule type" value="Genomic_DNA"/>
</dbReference>